<keyword evidence="1" id="KW-0808">Transferase</keyword>
<dbReference type="PROSITE" id="PS51186">
    <property type="entry name" value="GNAT"/>
    <property type="match status" value="1"/>
</dbReference>
<comment type="caution">
    <text evidence="4">The sequence shown here is derived from an EMBL/GenBank/DDBJ whole genome shotgun (WGS) entry which is preliminary data.</text>
</comment>
<feature type="domain" description="N-acetyltransferase" evidence="3">
    <location>
        <begin position="1"/>
        <end position="137"/>
    </location>
</feature>
<organism evidence="4 5">
    <name type="scientific">Metabacillus halosaccharovorans</name>
    <dbReference type="NCBI Taxonomy" id="930124"/>
    <lineage>
        <taxon>Bacteria</taxon>
        <taxon>Bacillati</taxon>
        <taxon>Bacillota</taxon>
        <taxon>Bacilli</taxon>
        <taxon>Bacillales</taxon>
        <taxon>Bacillaceae</taxon>
        <taxon>Metabacillus</taxon>
    </lineage>
</organism>
<reference evidence="4 5" key="1">
    <citation type="submission" date="2022-10" db="EMBL/GenBank/DDBJ databases">
        <title>Draft genome assembly of moderately radiation resistant bacterium Metabacillus halosaccharovorans.</title>
        <authorList>
            <person name="Pal S."/>
            <person name="Gopinathan A."/>
        </authorList>
    </citation>
    <scope>NUCLEOTIDE SEQUENCE [LARGE SCALE GENOMIC DNA]</scope>
    <source>
        <strain evidence="4 5">VITHBRA001</strain>
    </source>
</reference>
<dbReference type="PANTHER" id="PTHR43626:SF4">
    <property type="entry name" value="GCN5-RELATED N-ACETYLTRANSFERASE 2, CHLOROPLASTIC"/>
    <property type="match status" value="1"/>
</dbReference>
<evidence type="ECO:0000259" key="3">
    <source>
        <dbReference type="PROSITE" id="PS51186"/>
    </source>
</evidence>
<dbReference type="PANTHER" id="PTHR43626">
    <property type="entry name" value="ACYL-COA N-ACYLTRANSFERASE"/>
    <property type="match status" value="1"/>
</dbReference>
<dbReference type="SUPFAM" id="SSF55729">
    <property type="entry name" value="Acyl-CoA N-acyltransferases (Nat)"/>
    <property type="match status" value="1"/>
</dbReference>
<dbReference type="EMBL" id="JAOYEY010000035">
    <property type="protein sequence ID" value="MCV9885891.1"/>
    <property type="molecule type" value="Genomic_DNA"/>
</dbReference>
<dbReference type="RefSeq" id="WP_264142590.1">
    <property type="nucleotide sequence ID" value="NZ_JAOYEY010000035.1"/>
</dbReference>
<dbReference type="InterPro" id="IPR016181">
    <property type="entry name" value="Acyl_CoA_acyltransferase"/>
</dbReference>
<dbReference type="InterPro" id="IPR045039">
    <property type="entry name" value="NSI-like"/>
</dbReference>
<protein>
    <submittedName>
        <fullName evidence="4">GNAT family N-acetyltransferase</fullName>
    </submittedName>
</protein>
<evidence type="ECO:0000256" key="1">
    <source>
        <dbReference type="ARBA" id="ARBA00022679"/>
    </source>
</evidence>
<proteinExistence type="predicted"/>
<dbReference type="Proteomes" id="UP001526147">
    <property type="component" value="Unassembled WGS sequence"/>
</dbReference>
<name>A0ABT3DH81_9BACI</name>
<gene>
    <name evidence="4" type="ORF">OIH86_09500</name>
</gene>
<evidence type="ECO:0000256" key="2">
    <source>
        <dbReference type="ARBA" id="ARBA00023315"/>
    </source>
</evidence>
<keyword evidence="5" id="KW-1185">Reference proteome</keyword>
<dbReference type="InterPro" id="IPR000182">
    <property type="entry name" value="GNAT_dom"/>
</dbReference>
<sequence length="137" mass="15743">MNYTYSNVLPSFEQFVQLHEASGLIKNKKGTYTREQLYQAAENSWFHISIYDQDQLIAFGRMISDGVYQALICDVMVDPTYQNQGLGKQIIEQLLKKCKESGIQSIQLFSAKGKQQFYKKLGFEEREQDAPGMSLIL</sequence>
<dbReference type="CDD" id="cd04301">
    <property type="entry name" value="NAT_SF"/>
    <property type="match status" value="1"/>
</dbReference>
<accession>A0ABT3DH81</accession>
<evidence type="ECO:0000313" key="5">
    <source>
        <dbReference type="Proteomes" id="UP001526147"/>
    </source>
</evidence>
<evidence type="ECO:0000313" key="4">
    <source>
        <dbReference type="EMBL" id="MCV9885891.1"/>
    </source>
</evidence>
<keyword evidence="2" id="KW-0012">Acyltransferase</keyword>
<dbReference type="Gene3D" id="3.40.630.30">
    <property type="match status" value="1"/>
</dbReference>
<dbReference type="Pfam" id="PF13508">
    <property type="entry name" value="Acetyltransf_7"/>
    <property type="match status" value="1"/>
</dbReference>